<dbReference type="InterPro" id="IPR018200">
    <property type="entry name" value="USP_CS"/>
</dbReference>
<evidence type="ECO:0000256" key="5">
    <source>
        <dbReference type="ARBA" id="ARBA00022786"/>
    </source>
</evidence>
<dbReference type="GO" id="GO:0016579">
    <property type="term" value="P:protein deubiquitination"/>
    <property type="evidence" value="ECO:0007669"/>
    <property type="project" value="InterPro"/>
</dbReference>
<evidence type="ECO:0000259" key="13">
    <source>
        <dbReference type="PROSITE" id="PS50235"/>
    </source>
</evidence>
<dbReference type="InterPro" id="IPR028889">
    <property type="entry name" value="USP"/>
</dbReference>
<sequence length="336" mass="38292">MTITKQIADDIFKTSDSSFENRVNSATKKFLLQKIEFVEAEHPYSLNLNQLKSKYVLLSGSLKRDKMNGVKNNGEVKTIEGIPRPKSILFPPEKLELLWRKSGRVGAGLVNLGNTCFLNSALQCLTYTPPLANYLMSNQHRAQCRVNGQFCMLCSLQHHQSASFGNGGKSIRPMNILKNLRIIAKHLQFGRQEDAHEFIRYSVDAMQRSCLFGLPSKLDIHTKTTTLVYQIFGGYLRSRVKCRQCRAVSDTFDPFLDLSLDINKQESNDLRKCLENFVKPELLHGDNLYKCYQCKKSVPASKTFSIHRPPNVLTVQLKRFSSFMGNKINRDITYPS</sequence>
<reference evidence="14" key="3">
    <citation type="submission" date="2025-09" db="UniProtKB">
        <authorList>
            <consortium name="Ensembl"/>
        </authorList>
    </citation>
    <scope>IDENTIFICATION</scope>
</reference>
<dbReference type="GO" id="GO:0042981">
    <property type="term" value="P:regulation of apoptotic process"/>
    <property type="evidence" value="ECO:0000318"/>
    <property type="project" value="GO_Central"/>
</dbReference>
<keyword evidence="7" id="KW-0788">Thiol protease</keyword>
<evidence type="ECO:0000256" key="12">
    <source>
        <dbReference type="ARBA" id="ARBA00043009"/>
    </source>
</evidence>
<dbReference type="OMA" id="CTLSAMH"/>
<dbReference type="InterPro" id="IPR050164">
    <property type="entry name" value="Peptidase_C19"/>
</dbReference>
<dbReference type="GO" id="GO:0006508">
    <property type="term" value="P:proteolysis"/>
    <property type="evidence" value="ECO:0007669"/>
    <property type="project" value="UniProtKB-KW"/>
</dbReference>
<dbReference type="Pfam" id="PF00443">
    <property type="entry name" value="UCH"/>
    <property type="match status" value="1"/>
</dbReference>
<protein>
    <recommendedName>
        <fullName evidence="8">Ubiquitin carboxyl-terminal hydrolase 36</fullName>
        <ecNumber evidence="3">3.4.19.12</ecNumber>
    </recommendedName>
    <alternativeName>
        <fullName evidence="11">Deubiquitinating enzyme 36</fullName>
    </alternativeName>
    <alternativeName>
        <fullName evidence="10">Protein scrawny</fullName>
    </alternativeName>
    <alternativeName>
        <fullName evidence="9">Ubiquitin thioesterase 36</fullName>
    </alternativeName>
    <alternativeName>
        <fullName evidence="12">Ubiquitin-specific-processing protease 36</fullName>
    </alternativeName>
</protein>
<reference evidence="14" key="2">
    <citation type="submission" date="2025-08" db="UniProtKB">
        <authorList>
            <consortium name="Ensembl"/>
        </authorList>
    </citation>
    <scope>IDENTIFICATION</scope>
</reference>
<dbReference type="PROSITE" id="PS50235">
    <property type="entry name" value="USP_3"/>
    <property type="match status" value="1"/>
</dbReference>
<dbReference type="FunCoup" id="H2XN11">
    <property type="interactions" value="1"/>
</dbReference>
<dbReference type="Gene3D" id="3.90.70.10">
    <property type="entry name" value="Cysteine proteinases"/>
    <property type="match status" value="1"/>
</dbReference>
<keyword evidence="4" id="KW-0645">Protease</keyword>
<dbReference type="GO" id="GO:0031647">
    <property type="term" value="P:regulation of protein stability"/>
    <property type="evidence" value="ECO:0000318"/>
    <property type="project" value="GO_Central"/>
</dbReference>
<dbReference type="GeneTree" id="ENSGT00940000154596"/>
<dbReference type="InterPro" id="IPR038765">
    <property type="entry name" value="Papain-like_cys_pep_sf"/>
</dbReference>
<evidence type="ECO:0000256" key="1">
    <source>
        <dbReference type="ARBA" id="ARBA00000707"/>
    </source>
</evidence>
<dbReference type="GO" id="GO:0005829">
    <property type="term" value="C:cytosol"/>
    <property type="evidence" value="ECO:0000318"/>
    <property type="project" value="GO_Central"/>
</dbReference>
<evidence type="ECO:0000256" key="3">
    <source>
        <dbReference type="ARBA" id="ARBA00012759"/>
    </source>
</evidence>
<evidence type="ECO:0000256" key="6">
    <source>
        <dbReference type="ARBA" id="ARBA00022801"/>
    </source>
</evidence>
<dbReference type="Ensembl" id="ENSCINT00000030714.1">
    <property type="protein sequence ID" value="ENSCINP00000031044.1"/>
    <property type="gene ID" value="ENSCING00000021254.1"/>
</dbReference>
<dbReference type="STRING" id="7719.ENSCINP00000031044"/>
<keyword evidence="6" id="KW-0378">Hydrolase</keyword>
<evidence type="ECO:0000256" key="8">
    <source>
        <dbReference type="ARBA" id="ARBA00039432"/>
    </source>
</evidence>
<dbReference type="GO" id="GO:0004843">
    <property type="term" value="F:cysteine-type deubiquitinase activity"/>
    <property type="evidence" value="ECO:0000318"/>
    <property type="project" value="GO_Central"/>
</dbReference>
<evidence type="ECO:0000256" key="4">
    <source>
        <dbReference type="ARBA" id="ARBA00022670"/>
    </source>
</evidence>
<dbReference type="FunFam" id="3.90.70.10:FF:000119">
    <property type="entry name" value="Ubiquitin specific peptidase 36"/>
    <property type="match status" value="1"/>
</dbReference>
<feature type="domain" description="USP" evidence="13">
    <location>
        <begin position="107"/>
        <end position="336"/>
    </location>
</feature>
<dbReference type="SUPFAM" id="SSF54001">
    <property type="entry name" value="Cysteine proteinases"/>
    <property type="match status" value="1"/>
</dbReference>
<keyword evidence="15" id="KW-1185">Reference proteome</keyword>
<dbReference type="InParanoid" id="H2XN11"/>
<evidence type="ECO:0000313" key="15">
    <source>
        <dbReference type="Proteomes" id="UP000008144"/>
    </source>
</evidence>
<comment type="similarity">
    <text evidence="2">Belongs to the peptidase C19 family.</text>
</comment>
<accession>H2XN11</accession>
<dbReference type="PANTHER" id="PTHR24006:SF758">
    <property type="entry name" value="UBIQUITIN CARBOXYL-TERMINAL HYDROLASE 36"/>
    <property type="match status" value="1"/>
</dbReference>
<reference evidence="15" key="1">
    <citation type="journal article" date="2002" name="Science">
        <title>The draft genome of Ciona intestinalis: insights into chordate and vertebrate origins.</title>
        <authorList>
            <person name="Dehal P."/>
            <person name="Satou Y."/>
            <person name="Campbell R.K."/>
            <person name="Chapman J."/>
            <person name="Degnan B."/>
            <person name="De Tomaso A."/>
            <person name="Davidson B."/>
            <person name="Di Gregorio A."/>
            <person name="Gelpke M."/>
            <person name="Goodstein D.M."/>
            <person name="Harafuji N."/>
            <person name="Hastings K.E."/>
            <person name="Ho I."/>
            <person name="Hotta K."/>
            <person name="Huang W."/>
            <person name="Kawashima T."/>
            <person name="Lemaire P."/>
            <person name="Martinez D."/>
            <person name="Meinertzhagen I.A."/>
            <person name="Necula S."/>
            <person name="Nonaka M."/>
            <person name="Putnam N."/>
            <person name="Rash S."/>
            <person name="Saiga H."/>
            <person name="Satake M."/>
            <person name="Terry A."/>
            <person name="Yamada L."/>
            <person name="Wang H.G."/>
            <person name="Awazu S."/>
            <person name="Azumi K."/>
            <person name="Boore J."/>
            <person name="Branno M."/>
            <person name="Chin-Bow S."/>
            <person name="DeSantis R."/>
            <person name="Doyle S."/>
            <person name="Francino P."/>
            <person name="Keys D.N."/>
            <person name="Haga S."/>
            <person name="Hayashi H."/>
            <person name="Hino K."/>
            <person name="Imai K.S."/>
            <person name="Inaba K."/>
            <person name="Kano S."/>
            <person name="Kobayashi K."/>
            <person name="Kobayashi M."/>
            <person name="Lee B.I."/>
            <person name="Makabe K.W."/>
            <person name="Manohar C."/>
            <person name="Matassi G."/>
            <person name="Medina M."/>
            <person name="Mochizuki Y."/>
            <person name="Mount S."/>
            <person name="Morishita T."/>
            <person name="Miura S."/>
            <person name="Nakayama A."/>
            <person name="Nishizaka S."/>
            <person name="Nomoto H."/>
            <person name="Ohta F."/>
            <person name="Oishi K."/>
            <person name="Rigoutsos I."/>
            <person name="Sano M."/>
            <person name="Sasaki A."/>
            <person name="Sasakura Y."/>
            <person name="Shoguchi E."/>
            <person name="Shin-i T."/>
            <person name="Spagnuolo A."/>
            <person name="Stainier D."/>
            <person name="Suzuki M.M."/>
            <person name="Tassy O."/>
            <person name="Takatori N."/>
            <person name="Tokuoka M."/>
            <person name="Yagi K."/>
            <person name="Yoshizaki F."/>
            <person name="Wada S."/>
            <person name="Zhang C."/>
            <person name="Hyatt P.D."/>
            <person name="Larimer F."/>
            <person name="Detter C."/>
            <person name="Doggett N."/>
            <person name="Glavina T."/>
            <person name="Hawkins T."/>
            <person name="Richardson P."/>
            <person name="Lucas S."/>
            <person name="Kohara Y."/>
            <person name="Levine M."/>
            <person name="Satoh N."/>
            <person name="Rokhsar D.S."/>
        </authorList>
    </citation>
    <scope>NUCLEOTIDE SEQUENCE [LARGE SCALE GENOMIC DNA]</scope>
</reference>
<dbReference type="AlphaFoldDB" id="H2XN11"/>
<name>H2XN11_CIOIN</name>
<dbReference type="PROSITE" id="PS00972">
    <property type="entry name" value="USP_1"/>
    <property type="match status" value="1"/>
</dbReference>
<evidence type="ECO:0000256" key="10">
    <source>
        <dbReference type="ARBA" id="ARBA00042154"/>
    </source>
</evidence>
<dbReference type="EC" id="3.4.19.12" evidence="3"/>
<comment type="catalytic activity">
    <reaction evidence="1">
        <text>Thiol-dependent hydrolysis of ester, thioester, amide, peptide and isopeptide bonds formed by the C-terminal Gly of ubiquitin (a 76-residue protein attached to proteins as an intracellular targeting signal).</text>
        <dbReference type="EC" id="3.4.19.12"/>
    </reaction>
</comment>
<evidence type="ECO:0000256" key="9">
    <source>
        <dbReference type="ARBA" id="ARBA00041300"/>
    </source>
</evidence>
<dbReference type="PANTHER" id="PTHR24006">
    <property type="entry name" value="UBIQUITIN CARBOXYL-TERMINAL HYDROLASE"/>
    <property type="match status" value="1"/>
</dbReference>
<dbReference type="Proteomes" id="UP000008144">
    <property type="component" value="Unassembled WGS sequence"/>
</dbReference>
<evidence type="ECO:0000256" key="7">
    <source>
        <dbReference type="ARBA" id="ARBA00022807"/>
    </source>
</evidence>
<evidence type="ECO:0000256" key="11">
    <source>
        <dbReference type="ARBA" id="ARBA00042420"/>
    </source>
</evidence>
<dbReference type="GO" id="GO:0005634">
    <property type="term" value="C:nucleus"/>
    <property type="evidence" value="ECO:0000318"/>
    <property type="project" value="GO_Central"/>
</dbReference>
<proteinExistence type="inferred from homology"/>
<evidence type="ECO:0000256" key="2">
    <source>
        <dbReference type="ARBA" id="ARBA00009085"/>
    </source>
</evidence>
<dbReference type="InterPro" id="IPR001394">
    <property type="entry name" value="Peptidase_C19_UCH"/>
</dbReference>
<evidence type="ECO:0000313" key="14">
    <source>
        <dbReference type="Ensembl" id="ENSCINP00000031044.1"/>
    </source>
</evidence>
<dbReference type="HOGENOM" id="CLU_008279_10_5_1"/>
<organism evidence="14 15">
    <name type="scientific">Ciona intestinalis</name>
    <name type="common">Transparent sea squirt</name>
    <name type="synonym">Ascidia intestinalis</name>
    <dbReference type="NCBI Taxonomy" id="7719"/>
    <lineage>
        <taxon>Eukaryota</taxon>
        <taxon>Metazoa</taxon>
        <taxon>Chordata</taxon>
        <taxon>Tunicata</taxon>
        <taxon>Ascidiacea</taxon>
        <taxon>Phlebobranchia</taxon>
        <taxon>Cionidae</taxon>
        <taxon>Ciona</taxon>
    </lineage>
</organism>
<keyword evidence="5" id="KW-0833">Ubl conjugation pathway</keyword>